<proteinExistence type="inferred from homology"/>
<dbReference type="Proteomes" id="UP000054166">
    <property type="component" value="Unassembled WGS sequence"/>
</dbReference>
<reference evidence="6 7" key="1">
    <citation type="submission" date="2014-04" db="EMBL/GenBank/DDBJ databases">
        <authorList>
            <consortium name="DOE Joint Genome Institute"/>
            <person name="Kuo A."/>
            <person name="Tarkka M."/>
            <person name="Buscot F."/>
            <person name="Kohler A."/>
            <person name="Nagy L.G."/>
            <person name="Floudas D."/>
            <person name="Copeland A."/>
            <person name="Barry K.W."/>
            <person name="Cichocki N."/>
            <person name="Veneault-Fourrey C."/>
            <person name="LaButti K."/>
            <person name="Lindquist E.A."/>
            <person name="Lipzen A."/>
            <person name="Lundell T."/>
            <person name="Morin E."/>
            <person name="Murat C."/>
            <person name="Sun H."/>
            <person name="Tunlid A."/>
            <person name="Henrissat B."/>
            <person name="Grigoriev I.V."/>
            <person name="Hibbett D.S."/>
            <person name="Martin F."/>
            <person name="Nordberg H.P."/>
            <person name="Cantor M.N."/>
            <person name="Hua S.X."/>
        </authorList>
    </citation>
    <scope>NUCLEOTIDE SEQUENCE [LARGE SCALE GENOMIC DNA]</scope>
    <source>
        <strain evidence="6 7">F 1598</strain>
    </source>
</reference>
<protein>
    <recommendedName>
        <fullName evidence="8">Transcription factor IIA alpha/beta subunit</fullName>
    </recommendedName>
</protein>
<reference evidence="7" key="2">
    <citation type="submission" date="2015-01" db="EMBL/GenBank/DDBJ databases">
        <title>Evolutionary Origins and Diversification of the Mycorrhizal Mutualists.</title>
        <authorList>
            <consortium name="DOE Joint Genome Institute"/>
            <consortium name="Mycorrhizal Genomics Consortium"/>
            <person name="Kohler A."/>
            <person name="Kuo A."/>
            <person name="Nagy L.G."/>
            <person name="Floudas D."/>
            <person name="Copeland A."/>
            <person name="Barry K.W."/>
            <person name="Cichocki N."/>
            <person name="Veneault-Fourrey C."/>
            <person name="LaButti K."/>
            <person name="Lindquist E.A."/>
            <person name="Lipzen A."/>
            <person name="Lundell T."/>
            <person name="Morin E."/>
            <person name="Murat C."/>
            <person name="Riley R."/>
            <person name="Ohm R."/>
            <person name="Sun H."/>
            <person name="Tunlid A."/>
            <person name="Henrissat B."/>
            <person name="Grigoriev I.V."/>
            <person name="Hibbett D.S."/>
            <person name="Martin F."/>
        </authorList>
    </citation>
    <scope>NUCLEOTIDE SEQUENCE [LARGE SCALE GENOMIC DNA]</scope>
    <source>
        <strain evidence="7">F 1598</strain>
    </source>
</reference>
<dbReference type="Gene3D" id="2.30.18.10">
    <property type="entry name" value="Transcription factor IIA (TFIIA), beta-barrel domain"/>
    <property type="match status" value="1"/>
</dbReference>
<dbReference type="OrthoDB" id="6275927at2759"/>
<dbReference type="PANTHER" id="PTHR12694:SF8">
    <property type="entry name" value="TRANSCRIPTION INITIATION FACTOR IIA SUBUNIT 1"/>
    <property type="match status" value="1"/>
</dbReference>
<feature type="compositionally biased region" description="Pro residues" evidence="5">
    <location>
        <begin position="195"/>
        <end position="213"/>
    </location>
</feature>
<dbReference type="CDD" id="cd07976">
    <property type="entry name" value="TFIIA_alpha_beta_like"/>
    <property type="match status" value="1"/>
</dbReference>
<evidence type="ECO:0000256" key="4">
    <source>
        <dbReference type="ARBA" id="ARBA00023242"/>
    </source>
</evidence>
<dbReference type="HOGENOM" id="CLU_030027_2_0_1"/>
<dbReference type="InterPro" id="IPR004855">
    <property type="entry name" value="TFIIA_asu/bsu"/>
</dbReference>
<dbReference type="InParanoid" id="A0A0C3F7W6"/>
<feature type="compositionally biased region" description="Acidic residues" evidence="5">
    <location>
        <begin position="226"/>
        <end position="250"/>
    </location>
</feature>
<gene>
    <name evidence="6" type="ORF">PILCRDRAFT_826833</name>
</gene>
<dbReference type="AlphaFoldDB" id="A0A0C3F7W6"/>
<feature type="compositionally biased region" description="Polar residues" evidence="5">
    <location>
        <begin position="168"/>
        <end position="179"/>
    </location>
</feature>
<dbReference type="PANTHER" id="PTHR12694">
    <property type="entry name" value="TRANSCRIPTION INITIATION FACTOR IIA SUBUNIT 1"/>
    <property type="match status" value="1"/>
</dbReference>
<organism evidence="6 7">
    <name type="scientific">Piloderma croceum (strain F 1598)</name>
    <dbReference type="NCBI Taxonomy" id="765440"/>
    <lineage>
        <taxon>Eukaryota</taxon>
        <taxon>Fungi</taxon>
        <taxon>Dikarya</taxon>
        <taxon>Basidiomycota</taxon>
        <taxon>Agaricomycotina</taxon>
        <taxon>Agaricomycetes</taxon>
        <taxon>Agaricomycetidae</taxon>
        <taxon>Atheliales</taxon>
        <taxon>Atheliaceae</taxon>
        <taxon>Piloderma</taxon>
    </lineage>
</organism>
<comment type="subcellular location">
    <subcellularLocation>
        <location evidence="1">Nucleus</location>
    </subcellularLocation>
</comment>
<evidence type="ECO:0000256" key="2">
    <source>
        <dbReference type="ARBA" id="ARBA00010059"/>
    </source>
</evidence>
<comment type="similarity">
    <text evidence="2">Belongs to the TFIIA subunit 1 family.</text>
</comment>
<keyword evidence="4" id="KW-0539">Nucleus</keyword>
<dbReference type="STRING" id="765440.A0A0C3F7W6"/>
<dbReference type="FunCoup" id="A0A0C3F7W6">
    <property type="interactions" value="430"/>
</dbReference>
<evidence type="ECO:0008006" key="8">
    <source>
        <dbReference type="Google" id="ProtNLM"/>
    </source>
</evidence>
<dbReference type="SUPFAM" id="SSF47396">
    <property type="entry name" value="Transcription factor IIA (TFIIA), alpha-helical domain"/>
    <property type="match status" value="1"/>
</dbReference>
<dbReference type="SMART" id="SM01371">
    <property type="entry name" value="TFIIA"/>
    <property type="match status" value="1"/>
</dbReference>
<dbReference type="Gene3D" id="1.10.287.100">
    <property type="match status" value="1"/>
</dbReference>
<feature type="compositionally biased region" description="Polar residues" evidence="5">
    <location>
        <begin position="140"/>
        <end position="150"/>
    </location>
</feature>
<dbReference type="GO" id="GO:0006367">
    <property type="term" value="P:transcription initiation at RNA polymerase II promoter"/>
    <property type="evidence" value="ECO:0007669"/>
    <property type="project" value="InterPro"/>
</dbReference>
<evidence type="ECO:0000256" key="3">
    <source>
        <dbReference type="ARBA" id="ARBA00023163"/>
    </source>
</evidence>
<feature type="region of interest" description="Disordered" evidence="5">
    <location>
        <begin position="88"/>
        <end position="255"/>
    </location>
</feature>
<evidence type="ECO:0000256" key="1">
    <source>
        <dbReference type="ARBA" id="ARBA00004123"/>
    </source>
</evidence>
<keyword evidence="3" id="KW-0804">Transcription</keyword>
<dbReference type="SUPFAM" id="SSF50784">
    <property type="entry name" value="Transcription factor IIA (TFIIA), beta-barrel domain"/>
    <property type="match status" value="1"/>
</dbReference>
<accession>A0A0C3F7W6</accession>
<dbReference type="EMBL" id="KN833040">
    <property type="protein sequence ID" value="KIM75981.1"/>
    <property type="molecule type" value="Genomic_DNA"/>
</dbReference>
<keyword evidence="7" id="KW-1185">Reference proteome</keyword>
<dbReference type="GO" id="GO:0005672">
    <property type="term" value="C:transcription factor TFIIA complex"/>
    <property type="evidence" value="ECO:0007669"/>
    <property type="project" value="InterPro"/>
</dbReference>
<dbReference type="Pfam" id="PF03153">
    <property type="entry name" value="TFIIA"/>
    <property type="match status" value="2"/>
</dbReference>
<evidence type="ECO:0000256" key="5">
    <source>
        <dbReference type="SAM" id="MobiDB-lite"/>
    </source>
</evidence>
<dbReference type="InterPro" id="IPR009088">
    <property type="entry name" value="TFIIA_b-brl"/>
</dbReference>
<sequence length="298" mass="32079">MSNKIVPSIYRQVIDDVMGAIKSEFEEYGVAEDVLADLQEKWETKVMASHVAEFETPQPPPAPPHHAYAPHPMHLMQQHPHPMYQPHNPYAQPPPAQPHVKAEPIDGRFGLNPPQGYALPSLPGPPPGPQLAGPRLPNPGGQQSVLSFPSSVARGQVASYGSAVPAVKQSSTPQPQLQRIPQVDGPSSSTASESPSPPPSQPYAPHPSHPSLPQPSQASGSSTQPDDSEAINSDLDDSDTGDEEDADEGAGGESDIVFCTYDKVARVKNKWKCILKDGMIHVNGKDYLFAKCTGEFEW</sequence>
<evidence type="ECO:0000313" key="6">
    <source>
        <dbReference type="EMBL" id="KIM75981.1"/>
    </source>
</evidence>
<name>A0A0C3F7W6_PILCF</name>
<evidence type="ECO:0000313" key="7">
    <source>
        <dbReference type="Proteomes" id="UP000054166"/>
    </source>
</evidence>